<dbReference type="CDD" id="cd01076">
    <property type="entry name" value="NAD_bind_1_Glu_DH"/>
    <property type="match status" value="1"/>
</dbReference>
<sequence length="199" mass="22077">GFGNVGSYAALYITKMGAKVIAVSDSSACIVNENGLDVKALMEYTAKNRHVKGFPGATKEIDRNEVLTMDVDMLFPCALENQITSKNVGDIKAKIISEGANGPTTPEADEVLFNKGIVVIPDILANAGGVTVSYFEWVQNLMNYYWSFDEVQTKQEALMVKAFEEIWALKEEHKVDMRTAAYMMSIKRVATAMKLRGWY</sequence>
<evidence type="ECO:0000313" key="3">
    <source>
        <dbReference type="EMBL" id="SHJ76856.1"/>
    </source>
</evidence>
<dbReference type="Pfam" id="PF00208">
    <property type="entry name" value="ELFV_dehydrog"/>
    <property type="match status" value="1"/>
</dbReference>
<dbReference type="SUPFAM" id="SSF51735">
    <property type="entry name" value="NAD(P)-binding Rossmann-fold domains"/>
    <property type="match status" value="1"/>
</dbReference>
<dbReference type="InterPro" id="IPR033922">
    <property type="entry name" value="NAD_bind_Glu_DH"/>
</dbReference>
<dbReference type="InterPro" id="IPR036291">
    <property type="entry name" value="NAD(P)-bd_dom_sf"/>
</dbReference>
<dbReference type="Gene3D" id="3.40.50.720">
    <property type="entry name" value="NAD(P)-binding Rossmann-like Domain"/>
    <property type="match status" value="1"/>
</dbReference>
<keyword evidence="4" id="KW-1185">Reference proteome</keyword>
<name>A0A1M6M096_9FIRM</name>
<dbReference type="PANTHER" id="PTHR11606:SF13">
    <property type="entry name" value="GLUTAMATE DEHYDROGENASE 1, MITOCHONDRIAL"/>
    <property type="match status" value="1"/>
</dbReference>
<dbReference type="GO" id="GO:0006538">
    <property type="term" value="P:L-glutamate catabolic process"/>
    <property type="evidence" value="ECO:0007669"/>
    <property type="project" value="TreeGrafter"/>
</dbReference>
<keyword evidence="1" id="KW-0560">Oxidoreductase</keyword>
<dbReference type="Proteomes" id="UP000184536">
    <property type="component" value="Unassembled WGS sequence"/>
</dbReference>
<dbReference type="PANTHER" id="PTHR11606">
    <property type="entry name" value="GLUTAMATE DEHYDROGENASE"/>
    <property type="match status" value="1"/>
</dbReference>
<evidence type="ECO:0000259" key="2">
    <source>
        <dbReference type="SMART" id="SM00839"/>
    </source>
</evidence>
<evidence type="ECO:0000256" key="1">
    <source>
        <dbReference type="ARBA" id="ARBA00023002"/>
    </source>
</evidence>
<feature type="domain" description="Glutamate/phenylalanine/leucine/valine/L-tryptophan dehydrogenase C-terminal" evidence="2">
    <location>
        <begin position="1"/>
        <end position="197"/>
    </location>
</feature>
<dbReference type="RefSeq" id="WP_242946376.1">
    <property type="nucleotide sequence ID" value="NZ_FQZV01000040.1"/>
</dbReference>
<protein>
    <submittedName>
        <fullName evidence="3">Glutamate/Leucine/Phenylalanine/Valine dehydrogenase</fullName>
    </submittedName>
</protein>
<feature type="non-terminal residue" evidence="3">
    <location>
        <position position="1"/>
    </location>
</feature>
<evidence type="ECO:0000313" key="4">
    <source>
        <dbReference type="Proteomes" id="UP000184536"/>
    </source>
</evidence>
<organism evidence="3 4">
    <name type="scientific">Geosporobacter subterraneus DSM 17957</name>
    <dbReference type="NCBI Taxonomy" id="1121919"/>
    <lineage>
        <taxon>Bacteria</taxon>
        <taxon>Bacillati</taxon>
        <taxon>Bacillota</taxon>
        <taxon>Clostridia</taxon>
        <taxon>Peptostreptococcales</taxon>
        <taxon>Thermotaleaceae</taxon>
        <taxon>Geosporobacter</taxon>
    </lineage>
</organism>
<gene>
    <name evidence="3" type="ORF">SAMN02745975_02830</name>
</gene>
<dbReference type="STRING" id="1121919.SAMN02745975_02830"/>
<proteinExistence type="predicted"/>
<dbReference type="SMART" id="SM00839">
    <property type="entry name" value="ELFV_dehydrog"/>
    <property type="match status" value="1"/>
</dbReference>
<reference evidence="4" key="1">
    <citation type="submission" date="2016-11" db="EMBL/GenBank/DDBJ databases">
        <authorList>
            <person name="Varghese N."/>
            <person name="Submissions S."/>
        </authorList>
    </citation>
    <scope>NUCLEOTIDE SEQUENCE [LARGE SCALE GENOMIC DNA]</scope>
    <source>
        <strain evidence="4">DSM 17957</strain>
    </source>
</reference>
<accession>A0A1M6M096</accession>
<dbReference type="GO" id="GO:0004352">
    <property type="term" value="F:glutamate dehydrogenase (NAD+) activity"/>
    <property type="evidence" value="ECO:0007669"/>
    <property type="project" value="TreeGrafter"/>
</dbReference>
<dbReference type="AlphaFoldDB" id="A0A1M6M096"/>
<dbReference type="EMBL" id="FQZV01000040">
    <property type="protein sequence ID" value="SHJ76856.1"/>
    <property type="molecule type" value="Genomic_DNA"/>
</dbReference>
<dbReference type="InterPro" id="IPR006096">
    <property type="entry name" value="Glu/Leu/Phe/Val/Trp_DH_C"/>
</dbReference>